<comment type="caution">
    <text evidence="2">The sequence shown here is derived from an EMBL/GenBank/DDBJ whole genome shotgun (WGS) entry which is preliminary data.</text>
</comment>
<dbReference type="Proteomes" id="UP001218218">
    <property type="component" value="Unassembled WGS sequence"/>
</dbReference>
<dbReference type="EMBL" id="JARIHO010000031">
    <property type="protein sequence ID" value="KAJ7336189.1"/>
    <property type="molecule type" value="Genomic_DNA"/>
</dbReference>
<gene>
    <name evidence="2" type="ORF">DFH08DRAFT_284065</name>
</gene>
<feature type="compositionally biased region" description="Basic and acidic residues" evidence="1">
    <location>
        <begin position="341"/>
        <end position="363"/>
    </location>
</feature>
<evidence type="ECO:0000313" key="2">
    <source>
        <dbReference type="EMBL" id="KAJ7336189.1"/>
    </source>
</evidence>
<feature type="region of interest" description="Disordered" evidence="1">
    <location>
        <begin position="291"/>
        <end position="363"/>
    </location>
</feature>
<evidence type="ECO:0000256" key="1">
    <source>
        <dbReference type="SAM" id="MobiDB-lite"/>
    </source>
</evidence>
<name>A0AAD7EMF5_9AGAR</name>
<dbReference type="AlphaFoldDB" id="A0AAD7EMF5"/>
<organism evidence="2 3">
    <name type="scientific">Mycena albidolilacea</name>
    <dbReference type="NCBI Taxonomy" id="1033008"/>
    <lineage>
        <taxon>Eukaryota</taxon>
        <taxon>Fungi</taxon>
        <taxon>Dikarya</taxon>
        <taxon>Basidiomycota</taxon>
        <taxon>Agaricomycotina</taxon>
        <taxon>Agaricomycetes</taxon>
        <taxon>Agaricomycetidae</taxon>
        <taxon>Agaricales</taxon>
        <taxon>Marasmiineae</taxon>
        <taxon>Mycenaceae</taxon>
        <taxon>Mycena</taxon>
    </lineage>
</organism>
<proteinExistence type="predicted"/>
<feature type="compositionally biased region" description="Basic and acidic residues" evidence="1">
    <location>
        <begin position="313"/>
        <end position="333"/>
    </location>
</feature>
<evidence type="ECO:0000313" key="3">
    <source>
        <dbReference type="Proteomes" id="UP001218218"/>
    </source>
</evidence>
<reference evidence="2" key="1">
    <citation type="submission" date="2023-03" db="EMBL/GenBank/DDBJ databases">
        <title>Massive genome expansion in bonnet fungi (Mycena s.s.) driven by repeated elements and novel gene families across ecological guilds.</title>
        <authorList>
            <consortium name="Lawrence Berkeley National Laboratory"/>
            <person name="Harder C.B."/>
            <person name="Miyauchi S."/>
            <person name="Viragh M."/>
            <person name="Kuo A."/>
            <person name="Thoen E."/>
            <person name="Andreopoulos B."/>
            <person name="Lu D."/>
            <person name="Skrede I."/>
            <person name="Drula E."/>
            <person name="Henrissat B."/>
            <person name="Morin E."/>
            <person name="Kohler A."/>
            <person name="Barry K."/>
            <person name="LaButti K."/>
            <person name="Morin E."/>
            <person name="Salamov A."/>
            <person name="Lipzen A."/>
            <person name="Mereny Z."/>
            <person name="Hegedus B."/>
            <person name="Baldrian P."/>
            <person name="Stursova M."/>
            <person name="Weitz H."/>
            <person name="Taylor A."/>
            <person name="Grigoriev I.V."/>
            <person name="Nagy L.G."/>
            <person name="Martin F."/>
            <person name="Kauserud H."/>
        </authorList>
    </citation>
    <scope>NUCLEOTIDE SEQUENCE</scope>
    <source>
        <strain evidence="2">CBHHK002</strain>
    </source>
</reference>
<keyword evidence="3" id="KW-1185">Reference proteome</keyword>
<sequence>MQATYSTATDVKIHEVIRHEWASFQHWLSDQHRRLEYHEHEILAAAHRKRGKMKEAEKQQILGLREEFLGVARAQWLDRVRHSQLHLEHWVMTPDEKHKLQQTLNWTSKEMVDAYAKQQAEMGPMYQRVDPTTLGTKDPGDNKYLNSPNRFKHPITHEGAVPAYANWASELAKMSHASPHKPPKSVKSVDLPGASMPLYSIGALLKGTDLDAVAASDLETFALHISEEKIREYYAEACEASVHFQRILATVDPSRRDDAQADFERHIEQLADVKEREWKAITVKELRKHQAAEMERRAAQQRAMRPPPRKPLRREFRGWDHLDDYPSPRREHASPSTYHSPRREYLDAHHRSPRREYAEAYRSPRRDYVEAYQSPRRDYLEGYQSPGSEFVESYQSSLRPRHRRQQLRPVNVTEEDAYAVSPSVDEFPQLRRRNALHRGEVYDMSDYDSPPPLAFAPLAPYQEEPQEIGLLSGLTRWISNLG</sequence>
<protein>
    <submittedName>
        <fullName evidence="2">Uncharacterized protein</fullName>
    </submittedName>
</protein>
<accession>A0AAD7EMF5</accession>